<proteinExistence type="predicted"/>
<dbReference type="EMBL" id="JAURVH010001530">
    <property type="protein sequence ID" value="KAK5906309.1"/>
    <property type="molecule type" value="Genomic_DNA"/>
</dbReference>
<protein>
    <submittedName>
        <fullName evidence="2">Uncharacterized protein</fullName>
    </submittedName>
</protein>
<name>A0AAN8HB74_CHAGU</name>
<feature type="compositionally biased region" description="Polar residues" evidence="1">
    <location>
        <begin position="89"/>
        <end position="98"/>
    </location>
</feature>
<comment type="caution">
    <text evidence="2">The sequence shown here is derived from an EMBL/GenBank/DDBJ whole genome shotgun (WGS) entry which is preliminary data.</text>
</comment>
<keyword evidence="3" id="KW-1185">Reference proteome</keyword>
<dbReference type="Proteomes" id="UP001331515">
    <property type="component" value="Unassembled WGS sequence"/>
</dbReference>
<evidence type="ECO:0000256" key="1">
    <source>
        <dbReference type="SAM" id="MobiDB-lite"/>
    </source>
</evidence>
<dbReference type="AlphaFoldDB" id="A0AAN8HB74"/>
<evidence type="ECO:0000313" key="3">
    <source>
        <dbReference type="Proteomes" id="UP001331515"/>
    </source>
</evidence>
<sequence length="128" mass="13687">MDAPLPHTRGVRDSVARLCGCGLKISGTDSHQVCSSCLGLEHARGAIDNPGSCGHCVRFTVKSLRRQLARQASLSEQDPPMSMDPLAGSQDTGASATESEPLLRVGLGAHYLRWPQNRNPAPWQAGTR</sequence>
<accession>A0AAN8HB74</accession>
<gene>
    <name evidence="2" type="ORF">CgunFtcFv8_002190</name>
</gene>
<organism evidence="2 3">
    <name type="scientific">Champsocephalus gunnari</name>
    <name type="common">Mackerel icefish</name>
    <dbReference type="NCBI Taxonomy" id="52237"/>
    <lineage>
        <taxon>Eukaryota</taxon>
        <taxon>Metazoa</taxon>
        <taxon>Chordata</taxon>
        <taxon>Craniata</taxon>
        <taxon>Vertebrata</taxon>
        <taxon>Euteleostomi</taxon>
        <taxon>Actinopterygii</taxon>
        <taxon>Neopterygii</taxon>
        <taxon>Teleostei</taxon>
        <taxon>Neoteleostei</taxon>
        <taxon>Acanthomorphata</taxon>
        <taxon>Eupercaria</taxon>
        <taxon>Perciformes</taxon>
        <taxon>Notothenioidei</taxon>
        <taxon>Channichthyidae</taxon>
        <taxon>Champsocephalus</taxon>
    </lineage>
</organism>
<feature type="region of interest" description="Disordered" evidence="1">
    <location>
        <begin position="69"/>
        <end position="100"/>
    </location>
</feature>
<reference evidence="2 3" key="1">
    <citation type="journal article" date="2023" name="Mol. Biol. Evol.">
        <title>Genomics of Secondarily Temperate Adaptation in the Only Non-Antarctic Icefish.</title>
        <authorList>
            <person name="Rivera-Colon A.G."/>
            <person name="Rayamajhi N."/>
            <person name="Minhas B.F."/>
            <person name="Madrigal G."/>
            <person name="Bilyk K.T."/>
            <person name="Yoon V."/>
            <person name="Hune M."/>
            <person name="Gregory S."/>
            <person name="Cheng C.H.C."/>
            <person name="Catchen J.M."/>
        </authorList>
    </citation>
    <scope>NUCLEOTIDE SEQUENCE [LARGE SCALE GENOMIC DNA]</scope>
    <source>
        <tissue evidence="2">White muscle</tissue>
    </source>
</reference>
<evidence type="ECO:0000313" key="2">
    <source>
        <dbReference type="EMBL" id="KAK5906309.1"/>
    </source>
</evidence>